<dbReference type="InterPro" id="IPR036271">
    <property type="entry name" value="Tet_transcr_reg_TetR-rel_C_sf"/>
</dbReference>
<dbReference type="SUPFAM" id="SSF46689">
    <property type="entry name" value="Homeodomain-like"/>
    <property type="match status" value="1"/>
</dbReference>
<proteinExistence type="predicted"/>
<evidence type="ECO:0000256" key="5">
    <source>
        <dbReference type="PROSITE-ProRule" id="PRU00335"/>
    </source>
</evidence>
<keyword evidence="2" id="KW-0805">Transcription regulation</keyword>
<keyword evidence="8" id="KW-1185">Reference proteome</keyword>
<dbReference type="Proteomes" id="UP000540568">
    <property type="component" value="Unassembled WGS sequence"/>
</dbReference>
<dbReference type="InterPro" id="IPR039538">
    <property type="entry name" value="BetI_C"/>
</dbReference>
<reference evidence="7 8" key="1">
    <citation type="submission" date="2020-07" db="EMBL/GenBank/DDBJ databases">
        <title>Sequencing the genomes of 1000 actinobacteria strains.</title>
        <authorList>
            <person name="Klenk H.-P."/>
        </authorList>
    </citation>
    <scope>NUCLEOTIDE SEQUENCE [LARGE SCALE GENOMIC DNA]</scope>
    <source>
        <strain evidence="7 8">DSM 44121</strain>
    </source>
</reference>
<dbReference type="AlphaFoldDB" id="A0A7W3J7H8"/>
<evidence type="ECO:0000256" key="1">
    <source>
        <dbReference type="ARBA" id="ARBA00022491"/>
    </source>
</evidence>
<evidence type="ECO:0000256" key="2">
    <source>
        <dbReference type="ARBA" id="ARBA00023015"/>
    </source>
</evidence>
<dbReference type="Pfam" id="PF00440">
    <property type="entry name" value="TetR_N"/>
    <property type="match status" value="1"/>
</dbReference>
<dbReference type="GO" id="GO:0000976">
    <property type="term" value="F:transcription cis-regulatory region binding"/>
    <property type="evidence" value="ECO:0007669"/>
    <property type="project" value="TreeGrafter"/>
</dbReference>
<comment type="caution">
    <text evidence="7">The sequence shown here is derived from an EMBL/GenBank/DDBJ whole genome shotgun (WGS) entry which is preliminary data.</text>
</comment>
<evidence type="ECO:0000313" key="8">
    <source>
        <dbReference type="Proteomes" id="UP000540568"/>
    </source>
</evidence>
<dbReference type="EMBL" id="JACGWV010000001">
    <property type="protein sequence ID" value="MBA8807691.1"/>
    <property type="molecule type" value="Genomic_DNA"/>
</dbReference>
<dbReference type="GO" id="GO:0003700">
    <property type="term" value="F:DNA-binding transcription factor activity"/>
    <property type="evidence" value="ECO:0007669"/>
    <property type="project" value="TreeGrafter"/>
</dbReference>
<dbReference type="InterPro" id="IPR001647">
    <property type="entry name" value="HTH_TetR"/>
</dbReference>
<evidence type="ECO:0000259" key="6">
    <source>
        <dbReference type="PROSITE" id="PS50977"/>
    </source>
</evidence>
<feature type="DNA-binding region" description="H-T-H motif" evidence="5">
    <location>
        <begin position="11"/>
        <end position="30"/>
    </location>
</feature>
<dbReference type="SUPFAM" id="SSF48498">
    <property type="entry name" value="Tetracyclin repressor-like, C-terminal domain"/>
    <property type="match status" value="1"/>
</dbReference>
<keyword evidence="3 5" id="KW-0238">DNA-binding</keyword>
<organism evidence="7 8">
    <name type="scientific">Promicromonospora sukumoe</name>
    <dbReference type="NCBI Taxonomy" id="88382"/>
    <lineage>
        <taxon>Bacteria</taxon>
        <taxon>Bacillati</taxon>
        <taxon>Actinomycetota</taxon>
        <taxon>Actinomycetes</taxon>
        <taxon>Micrococcales</taxon>
        <taxon>Promicromonosporaceae</taxon>
        <taxon>Promicromonospora</taxon>
    </lineage>
</organism>
<dbReference type="PANTHER" id="PTHR30055:SF228">
    <property type="entry name" value="TRANSCRIPTIONAL REGULATOR-RELATED"/>
    <property type="match status" value="1"/>
</dbReference>
<dbReference type="PANTHER" id="PTHR30055">
    <property type="entry name" value="HTH-TYPE TRANSCRIPTIONAL REGULATOR RUTR"/>
    <property type="match status" value="1"/>
</dbReference>
<dbReference type="PROSITE" id="PS50977">
    <property type="entry name" value="HTH_TETR_2"/>
    <property type="match status" value="1"/>
</dbReference>
<feature type="domain" description="HTH tetR-type" evidence="6">
    <location>
        <begin position="1"/>
        <end position="48"/>
    </location>
</feature>
<dbReference type="Gene3D" id="1.10.357.10">
    <property type="entry name" value="Tetracycline Repressor, domain 2"/>
    <property type="match status" value="1"/>
</dbReference>
<sequence>MMAQRGIEGASVRAVADAAGCTTGLIMHHFGSRAAMLVHARRLLFGRTTKRANAAEAAEAEPVTRLTAVLEGALPLDEERAAEIRVWLGFAAAAVADPELAAVHVAGNRDWVGRITRLLAACAPGVGDEHRLRAGAIRLVALTDGLPTLSILDPQTYDKDTQIAALRDAIDGVVRDLKESR</sequence>
<accession>A0A7W3J7H8</accession>
<keyword evidence="1" id="KW-0678">Repressor</keyword>
<evidence type="ECO:0000256" key="4">
    <source>
        <dbReference type="ARBA" id="ARBA00023163"/>
    </source>
</evidence>
<dbReference type="Pfam" id="PF13977">
    <property type="entry name" value="TetR_C_6"/>
    <property type="match status" value="1"/>
</dbReference>
<evidence type="ECO:0000256" key="3">
    <source>
        <dbReference type="ARBA" id="ARBA00023125"/>
    </source>
</evidence>
<keyword evidence="4" id="KW-0804">Transcription</keyword>
<protein>
    <submittedName>
        <fullName evidence="7">AcrR family transcriptional regulator</fullName>
    </submittedName>
</protein>
<name>A0A7W3J7H8_9MICO</name>
<dbReference type="InterPro" id="IPR009057">
    <property type="entry name" value="Homeodomain-like_sf"/>
</dbReference>
<dbReference type="InterPro" id="IPR050109">
    <property type="entry name" value="HTH-type_TetR-like_transc_reg"/>
</dbReference>
<evidence type="ECO:0000313" key="7">
    <source>
        <dbReference type="EMBL" id="MBA8807691.1"/>
    </source>
</evidence>
<gene>
    <name evidence="7" type="ORF">FHX71_001633</name>
</gene>